<organism evidence="14 15">
    <name type="scientific">Python bivittatus</name>
    <name type="common">Burmese python</name>
    <name type="synonym">Python molurus bivittatus</name>
    <dbReference type="NCBI Taxonomy" id="176946"/>
    <lineage>
        <taxon>Eukaryota</taxon>
        <taxon>Metazoa</taxon>
        <taxon>Chordata</taxon>
        <taxon>Craniata</taxon>
        <taxon>Vertebrata</taxon>
        <taxon>Euteleostomi</taxon>
        <taxon>Lepidosauria</taxon>
        <taxon>Squamata</taxon>
        <taxon>Bifurcata</taxon>
        <taxon>Unidentata</taxon>
        <taxon>Episquamata</taxon>
        <taxon>Toxicofera</taxon>
        <taxon>Serpentes</taxon>
        <taxon>Henophidia</taxon>
        <taxon>Pythonidae</taxon>
        <taxon>Python</taxon>
    </lineage>
</organism>
<proteinExistence type="predicted"/>
<dbReference type="PANTHER" id="PTHR24028:SF328">
    <property type="entry name" value="CADHERIN-3"/>
    <property type="match status" value="1"/>
</dbReference>
<dbReference type="SMART" id="SM00112">
    <property type="entry name" value="CA"/>
    <property type="match status" value="2"/>
</dbReference>
<evidence type="ECO:0000256" key="6">
    <source>
        <dbReference type="ARBA" id="ARBA00022837"/>
    </source>
</evidence>
<evidence type="ECO:0000256" key="4">
    <source>
        <dbReference type="ARBA" id="ARBA00022729"/>
    </source>
</evidence>
<keyword evidence="14" id="KW-1185">Reference proteome</keyword>
<keyword evidence="7" id="KW-0130">Cell adhesion</keyword>
<dbReference type="KEGG" id="pbi:103049686"/>
<reference evidence="15" key="1">
    <citation type="submission" date="2025-08" db="UniProtKB">
        <authorList>
            <consortium name="RefSeq"/>
        </authorList>
    </citation>
    <scope>IDENTIFICATION</scope>
    <source>
        <tissue evidence="15">Liver</tissue>
    </source>
</reference>
<feature type="domain" description="Cadherin" evidence="13">
    <location>
        <begin position="142"/>
        <end position="251"/>
    </location>
</feature>
<dbReference type="InterPro" id="IPR002126">
    <property type="entry name" value="Cadherin-like_dom"/>
</dbReference>
<comment type="subcellular location">
    <subcellularLocation>
        <location evidence="1">Cell membrane</location>
        <topology evidence="1">Single-pass type I membrane protein</topology>
    </subcellularLocation>
</comment>
<dbReference type="InterPro" id="IPR050174">
    <property type="entry name" value="Protocadherin/Cadherin-CA"/>
</dbReference>
<sequence length="274" mass="30755">MLMHLIKCHSPVYSLEYVLQQQQQDVGNSNRFDVRTPQQAHVPSTFFLYKDKGKPISLSLFVLILFILLSGNTNSIFALDYISGALTLNGPLDRENPFYSAGFILTVKGTELNDDRTPSNATVMTTFNILVIDINDNAPEFNSSEYSVAIPELAQVGFALPLFIQVQDKDEGLNSVFEVYLVGNNSNHFIISPTSIQGKADIRIRVAVPLDFETIPRYVFSLFANESIPDHVGFARVKINLINENDNRPIFSQILYNVSLFENVTVGTTILRVW</sequence>
<accession>A0A9F2WGJ7</accession>
<keyword evidence="2" id="KW-1003">Cell membrane</keyword>
<evidence type="ECO:0000256" key="9">
    <source>
        <dbReference type="ARBA" id="ARBA00023136"/>
    </source>
</evidence>
<dbReference type="GeneID" id="103049686"/>
<dbReference type="GO" id="GO:0005886">
    <property type="term" value="C:plasma membrane"/>
    <property type="evidence" value="ECO:0007669"/>
    <property type="project" value="UniProtKB-SubCell"/>
</dbReference>
<evidence type="ECO:0000256" key="3">
    <source>
        <dbReference type="ARBA" id="ARBA00022692"/>
    </source>
</evidence>
<protein>
    <submittedName>
        <fullName evidence="15">Cadherin-23-like</fullName>
    </submittedName>
</protein>
<dbReference type="SUPFAM" id="SSF49313">
    <property type="entry name" value="Cadherin-like"/>
    <property type="match status" value="2"/>
</dbReference>
<dbReference type="Gene3D" id="2.60.40.60">
    <property type="entry name" value="Cadherins"/>
    <property type="match status" value="2"/>
</dbReference>
<evidence type="ECO:0000256" key="8">
    <source>
        <dbReference type="ARBA" id="ARBA00022989"/>
    </source>
</evidence>
<keyword evidence="6 11" id="KW-0106">Calcium</keyword>
<name>A0A9F2WGJ7_PYTBI</name>
<dbReference type="AlphaFoldDB" id="A0A9F2WGJ7"/>
<keyword evidence="8 12" id="KW-1133">Transmembrane helix</keyword>
<dbReference type="InterPro" id="IPR020894">
    <property type="entry name" value="Cadherin_CS"/>
</dbReference>
<evidence type="ECO:0000256" key="1">
    <source>
        <dbReference type="ARBA" id="ARBA00004251"/>
    </source>
</evidence>
<evidence type="ECO:0000313" key="14">
    <source>
        <dbReference type="Proteomes" id="UP000695026"/>
    </source>
</evidence>
<feature type="non-terminal residue" evidence="15">
    <location>
        <position position="274"/>
    </location>
</feature>
<dbReference type="GO" id="GO:0007156">
    <property type="term" value="P:homophilic cell adhesion via plasma membrane adhesion molecules"/>
    <property type="evidence" value="ECO:0007669"/>
    <property type="project" value="InterPro"/>
</dbReference>
<dbReference type="FunFam" id="2.60.40.60:FF:000147">
    <property type="entry name" value="Cadherin 23"/>
    <property type="match status" value="1"/>
</dbReference>
<feature type="domain" description="Cadherin" evidence="13">
    <location>
        <begin position="64"/>
        <end position="141"/>
    </location>
</feature>
<feature type="transmembrane region" description="Helical" evidence="12">
    <location>
        <begin position="58"/>
        <end position="79"/>
    </location>
</feature>
<evidence type="ECO:0000256" key="5">
    <source>
        <dbReference type="ARBA" id="ARBA00022737"/>
    </source>
</evidence>
<evidence type="ECO:0000259" key="13">
    <source>
        <dbReference type="PROSITE" id="PS50268"/>
    </source>
</evidence>
<dbReference type="RefSeq" id="XP_007440583.1">
    <property type="nucleotide sequence ID" value="XM_007440521.1"/>
</dbReference>
<evidence type="ECO:0000256" key="2">
    <source>
        <dbReference type="ARBA" id="ARBA00022475"/>
    </source>
</evidence>
<dbReference type="GO" id="GO:0005509">
    <property type="term" value="F:calcium ion binding"/>
    <property type="evidence" value="ECO:0007669"/>
    <property type="project" value="UniProtKB-UniRule"/>
</dbReference>
<dbReference type="PROSITE" id="PS00232">
    <property type="entry name" value="CADHERIN_1"/>
    <property type="match status" value="1"/>
</dbReference>
<dbReference type="CDD" id="cd11304">
    <property type="entry name" value="Cadherin_repeat"/>
    <property type="match status" value="1"/>
</dbReference>
<evidence type="ECO:0000256" key="10">
    <source>
        <dbReference type="ARBA" id="ARBA00023180"/>
    </source>
</evidence>
<keyword evidence="5" id="KW-0677">Repeat</keyword>
<evidence type="ECO:0000256" key="7">
    <source>
        <dbReference type="ARBA" id="ARBA00022889"/>
    </source>
</evidence>
<dbReference type="FunFam" id="2.60.40.60:FF:000098">
    <property type="entry name" value="cadherin-23 isoform X1"/>
    <property type="match status" value="1"/>
</dbReference>
<evidence type="ECO:0000313" key="15">
    <source>
        <dbReference type="RefSeq" id="XP_007440583.1"/>
    </source>
</evidence>
<gene>
    <name evidence="15" type="primary">LOC103049686</name>
</gene>
<keyword evidence="9 12" id="KW-0472">Membrane</keyword>
<dbReference type="PANTHER" id="PTHR24028">
    <property type="entry name" value="CADHERIN-87A"/>
    <property type="match status" value="1"/>
</dbReference>
<dbReference type="InterPro" id="IPR015919">
    <property type="entry name" value="Cadherin-like_sf"/>
</dbReference>
<dbReference type="PROSITE" id="PS50268">
    <property type="entry name" value="CADHERIN_2"/>
    <property type="match status" value="2"/>
</dbReference>
<dbReference type="OMA" id="MHLIKCH"/>
<dbReference type="OrthoDB" id="9990384at2759"/>
<dbReference type="Pfam" id="PF00028">
    <property type="entry name" value="Cadherin"/>
    <property type="match status" value="1"/>
</dbReference>
<keyword evidence="10" id="KW-0325">Glycoprotein</keyword>
<dbReference type="PRINTS" id="PR00205">
    <property type="entry name" value="CADHERIN"/>
</dbReference>
<dbReference type="Proteomes" id="UP000695026">
    <property type="component" value="Unplaced"/>
</dbReference>
<keyword evidence="4" id="KW-0732">Signal</keyword>
<evidence type="ECO:0000256" key="11">
    <source>
        <dbReference type="PROSITE-ProRule" id="PRU00043"/>
    </source>
</evidence>
<evidence type="ECO:0000256" key="12">
    <source>
        <dbReference type="SAM" id="Phobius"/>
    </source>
</evidence>
<keyword evidence="3 12" id="KW-0812">Transmembrane</keyword>